<dbReference type="OrthoDB" id="3532599at2759"/>
<keyword evidence="3" id="KW-1185">Reference proteome</keyword>
<dbReference type="Pfam" id="PF18922">
    <property type="entry name" value="DUF5672"/>
    <property type="match status" value="1"/>
</dbReference>
<organism evidence="2 3">
    <name type="scientific">Hyphodiscus hymeniophilus</name>
    <dbReference type="NCBI Taxonomy" id="353542"/>
    <lineage>
        <taxon>Eukaryota</taxon>
        <taxon>Fungi</taxon>
        <taxon>Dikarya</taxon>
        <taxon>Ascomycota</taxon>
        <taxon>Pezizomycotina</taxon>
        <taxon>Leotiomycetes</taxon>
        <taxon>Helotiales</taxon>
        <taxon>Hyphodiscaceae</taxon>
        <taxon>Hyphodiscus</taxon>
    </lineage>
</organism>
<evidence type="ECO:0000259" key="1">
    <source>
        <dbReference type="Pfam" id="PF18922"/>
    </source>
</evidence>
<dbReference type="EMBL" id="VNKQ01000003">
    <property type="protein sequence ID" value="KAG0652143.1"/>
    <property type="molecule type" value="Genomic_DNA"/>
</dbReference>
<dbReference type="AlphaFoldDB" id="A0A9P6VR67"/>
<protein>
    <recommendedName>
        <fullName evidence="1">DUF5672 domain-containing protein</fullName>
    </recommendedName>
</protein>
<comment type="caution">
    <text evidence="2">The sequence shown here is derived from an EMBL/GenBank/DDBJ whole genome shotgun (WGS) entry which is preliminary data.</text>
</comment>
<reference evidence="2" key="1">
    <citation type="submission" date="2019-07" db="EMBL/GenBank/DDBJ databases">
        <title>Hyphodiscus hymeniophilus genome sequencing and assembly.</title>
        <authorList>
            <person name="Kramer G."/>
            <person name="Nodwell J."/>
        </authorList>
    </citation>
    <scope>NUCLEOTIDE SEQUENCE</scope>
    <source>
        <strain evidence="2">ATCC 34498</strain>
    </source>
</reference>
<proteinExistence type="predicted"/>
<evidence type="ECO:0000313" key="2">
    <source>
        <dbReference type="EMBL" id="KAG0652143.1"/>
    </source>
</evidence>
<feature type="domain" description="DUF5672" evidence="1">
    <location>
        <begin position="126"/>
        <end position="190"/>
    </location>
</feature>
<accession>A0A9P6VR67</accession>
<dbReference type="Proteomes" id="UP000785200">
    <property type="component" value="Unassembled WGS sequence"/>
</dbReference>
<dbReference type="InterPro" id="IPR043729">
    <property type="entry name" value="DUF5672"/>
</dbReference>
<gene>
    <name evidence="2" type="ORF">D0Z07_1308</name>
</gene>
<name>A0A9P6VR67_9HELO</name>
<sequence>MLGPDAKKKTNHLALLALVLTCTLLFLSHLTRPWQLYEEVPFLAQDEELQDAPAAPTNKVAVILETRPLGNLVPLILHFSSILGPEWPIHIFTSPLNAMAFQLCPSFNRLLNSGGVHLQALPPGVPEDYPFHEPYSRSVFLTQSWLWERLEPAEHVFFFTSNSMICAKAEKTLDDFLEYDFIGAPMGRKLGAEVGEGESAEFRGGKEVCCWFALGEEPFGYELVQVADEKMDDVLRWCPEYVISMFNMTL</sequence>
<evidence type="ECO:0000313" key="3">
    <source>
        <dbReference type="Proteomes" id="UP000785200"/>
    </source>
</evidence>